<gene>
    <name evidence="2" type="ORF">PoMZ_12197</name>
</gene>
<name>A0A4P7NMI4_PYROR</name>
<evidence type="ECO:0000256" key="1">
    <source>
        <dbReference type="SAM" id="MobiDB-lite"/>
    </source>
</evidence>
<feature type="compositionally biased region" description="Basic residues" evidence="1">
    <location>
        <begin position="385"/>
        <end position="406"/>
    </location>
</feature>
<proteinExistence type="predicted"/>
<evidence type="ECO:0000313" key="2">
    <source>
        <dbReference type="EMBL" id="QBZ63300.1"/>
    </source>
</evidence>
<sequence length="435" mass="47267">MIFYICRHASSRRSIARNIGLVARLLQLSDGAFLPTPRNANTTAKVFASSKKFLAYEVGSPRLRIERIVQFAFVSTSFLSHSRGGCMRTPVASQHAAMVQVGFGAHYHDPGVLDLLDPVSCPTAMAELQRSWMRFETLIVSLLASAAVAVPMNGDGASAALQARSEAPGNGPMPAHFAKRDPKSPGEVKEDLKKKIEADKEKARKKLEEAKKRLPKIPHLNITKPGMPPRQQVKRAAAKDMFSDPQVPVAVKKAASKIPEDAKKKAEDAKKKAEDAKKKAGDAKKKSPPKVGVPVGKNNTKPGKPPKKSEPKKATPKRSVTLEERDPLNLGDIGKDIKKELEKLRHKFGKPKNGTAPAAPAEPAAANQKRGVEAEAKKDCDKKKDGKKPRKDRKGGKKNNGPKRPGKNSTMPMPKPKPATPKGKRSLPVRLPAMF</sequence>
<feature type="compositionally biased region" description="Basic and acidic residues" evidence="1">
    <location>
        <begin position="258"/>
        <end position="285"/>
    </location>
</feature>
<dbReference type="Proteomes" id="UP000294847">
    <property type="component" value="Chromosome 5"/>
</dbReference>
<accession>A0A4P7NMI4</accession>
<organism evidence="2 3">
    <name type="scientific">Pyricularia oryzae</name>
    <name type="common">Rice blast fungus</name>
    <name type="synonym">Magnaporthe oryzae</name>
    <dbReference type="NCBI Taxonomy" id="318829"/>
    <lineage>
        <taxon>Eukaryota</taxon>
        <taxon>Fungi</taxon>
        <taxon>Dikarya</taxon>
        <taxon>Ascomycota</taxon>
        <taxon>Pezizomycotina</taxon>
        <taxon>Sordariomycetes</taxon>
        <taxon>Sordariomycetidae</taxon>
        <taxon>Magnaporthales</taxon>
        <taxon>Pyriculariaceae</taxon>
        <taxon>Pyricularia</taxon>
    </lineage>
</organism>
<dbReference type="EMBL" id="CP034208">
    <property type="protein sequence ID" value="QBZ63300.1"/>
    <property type="molecule type" value="Genomic_DNA"/>
</dbReference>
<feature type="region of interest" description="Disordered" evidence="1">
    <location>
        <begin position="164"/>
        <end position="435"/>
    </location>
</feature>
<feature type="compositionally biased region" description="Basic and acidic residues" evidence="1">
    <location>
        <begin position="320"/>
        <end position="343"/>
    </location>
</feature>
<feature type="compositionally biased region" description="Low complexity" evidence="1">
    <location>
        <begin position="289"/>
        <end position="302"/>
    </location>
</feature>
<protein>
    <submittedName>
        <fullName evidence="2">Uncharacterized protein</fullName>
    </submittedName>
</protein>
<feature type="compositionally biased region" description="Basic and acidic residues" evidence="1">
    <location>
        <begin position="370"/>
        <end position="384"/>
    </location>
</feature>
<feature type="compositionally biased region" description="Basic and acidic residues" evidence="1">
    <location>
        <begin position="178"/>
        <end position="212"/>
    </location>
</feature>
<feature type="compositionally biased region" description="Low complexity" evidence="1">
    <location>
        <begin position="356"/>
        <end position="366"/>
    </location>
</feature>
<evidence type="ECO:0000313" key="3">
    <source>
        <dbReference type="Proteomes" id="UP000294847"/>
    </source>
</evidence>
<dbReference type="AlphaFoldDB" id="A0A4P7NMI4"/>
<reference evidence="2 3" key="1">
    <citation type="journal article" date="2019" name="Mol. Biol. Evol.">
        <title>Blast fungal genomes show frequent chromosomal changes, gene gains and losses, and effector gene turnover.</title>
        <authorList>
            <person name="Gomez Luciano L.B."/>
            <person name="Jason Tsai I."/>
            <person name="Chuma I."/>
            <person name="Tosa Y."/>
            <person name="Chen Y.H."/>
            <person name="Li J.Y."/>
            <person name="Li M.Y."/>
            <person name="Jade Lu M.Y."/>
            <person name="Nakayashiki H."/>
            <person name="Li W.H."/>
        </authorList>
    </citation>
    <scope>NUCLEOTIDE SEQUENCE [LARGE SCALE GENOMIC DNA]</scope>
    <source>
        <strain evidence="2">MZ5-1-6</strain>
    </source>
</reference>